<reference evidence="5" key="1">
    <citation type="journal article" date="2009" name="Genome Res.">
        <title>Comparative genomic analyses of the human fungal pathogens Coccidioides and their relatives.</title>
        <authorList>
            <person name="Sharpton T.J."/>
            <person name="Stajich J.E."/>
            <person name="Rounsley S.D."/>
            <person name="Gardner M.J."/>
            <person name="Wortman J.R."/>
            <person name="Jordar V.S."/>
            <person name="Maiti R."/>
            <person name="Kodira C.D."/>
            <person name="Neafsey D.E."/>
            <person name="Zeng Q."/>
            <person name="Hung C.-Y."/>
            <person name="McMahan C."/>
            <person name="Muszewska A."/>
            <person name="Grynberg M."/>
            <person name="Mandel M.A."/>
            <person name="Kellner E.M."/>
            <person name="Barker B.M."/>
            <person name="Galgiani J.N."/>
            <person name="Orbach M.J."/>
            <person name="Kirkland T.N."/>
            <person name="Cole G.T."/>
            <person name="Henn M.R."/>
            <person name="Birren B.W."/>
            <person name="Taylor J.W."/>
        </authorList>
    </citation>
    <scope>NUCLEOTIDE SEQUENCE [LARGE SCALE GENOMIC DNA]</scope>
    <source>
        <strain evidence="5">UAMH 1704</strain>
    </source>
</reference>
<dbReference type="VEuPathDB" id="FungiDB:UREG_01119"/>
<dbReference type="InterPro" id="IPR003382">
    <property type="entry name" value="Flavoprotein"/>
</dbReference>
<evidence type="ECO:0000256" key="1">
    <source>
        <dbReference type="ARBA" id="ARBA00038350"/>
    </source>
</evidence>
<dbReference type="InterPro" id="IPR036551">
    <property type="entry name" value="Flavin_trans-like"/>
</dbReference>
<dbReference type="PANTHER" id="PTHR14359">
    <property type="entry name" value="HOMO-OLIGOMERIC FLAVIN CONTAINING CYS DECARBOXYLASE FAMILY"/>
    <property type="match status" value="1"/>
</dbReference>
<dbReference type="AlphaFoldDB" id="C4JGC8"/>
<comment type="similarity">
    <text evidence="1">Belongs to the HFCD (homooligomeric flavin containing Cys decarboxylase) superfamily.</text>
</comment>
<evidence type="ECO:0000313" key="4">
    <source>
        <dbReference type="EMBL" id="EEP76270.1"/>
    </source>
</evidence>
<dbReference type="InParanoid" id="C4JGC8"/>
<dbReference type="KEGG" id="ure:UREG_01119"/>
<dbReference type="SUPFAM" id="SSF52507">
    <property type="entry name" value="Homo-oligomeric flavin-containing Cys decarboxylases, HFCD"/>
    <property type="match status" value="1"/>
</dbReference>
<dbReference type="GO" id="GO:0015937">
    <property type="term" value="P:coenzyme A biosynthetic process"/>
    <property type="evidence" value="ECO:0007669"/>
    <property type="project" value="TreeGrafter"/>
</dbReference>
<dbReference type="RefSeq" id="XP_002541603.1">
    <property type="nucleotide sequence ID" value="XM_002541557.1"/>
</dbReference>
<evidence type="ECO:0000313" key="5">
    <source>
        <dbReference type="Proteomes" id="UP000002058"/>
    </source>
</evidence>
<evidence type="ECO:0000259" key="3">
    <source>
        <dbReference type="Pfam" id="PF02441"/>
    </source>
</evidence>
<accession>C4JGC8</accession>
<dbReference type="Gene3D" id="3.40.50.1950">
    <property type="entry name" value="Flavin prenyltransferase-like"/>
    <property type="match status" value="1"/>
</dbReference>
<dbReference type="STRING" id="336963.C4JGC8"/>
<proteinExistence type="inferred from homology"/>
<name>C4JGC8_UNCRE</name>
<dbReference type="HOGENOM" id="CLU_019412_0_0_1"/>
<keyword evidence="5" id="KW-1185">Reference proteome</keyword>
<gene>
    <name evidence="4" type="ORF">UREG_01119</name>
</gene>
<dbReference type="EMBL" id="CH476615">
    <property type="protein sequence ID" value="EEP76270.1"/>
    <property type="molecule type" value="Genomic_DNA"/>
</dbReference>
<dbReference type="eggNOG" id="KOG0672">
    <property type="taxonomic scope" value="Eukaryota"/>
</dbReference>
<feature type="domain" description="Flavoprotein" evidence="3">
    <location>
        <begin position="77"/>
        <end position="162"/>
    </location>
</feature>
<sequence length="593" mass="66661">MKAGQMRLLNSPSRHHNRVLLSTSTPFSDTVMRSLLRDPDIELRLIADRDLDDTVCSVENLLYYPDVPQAETYRNRREWMNITAASLADWADVFIVAPADAGTLGAMVSGLTSSLTLTILRGWDVSKTILLVPKMMQLEWKSPITGRQLDEIRTFWPWAKILPPVLSRFEPPETLVEMPWEGREMFYEEIRKGLGWPFNVSGIEGSIGIGNGAVMPGIIDTQSCDVGQSTPEIPDDRSESTTLRNSTPGRDPHGPVLPPELLTMVFEALNDWETAAAVGVYSKIPMPEHWKPFVPKSDCPTAPVSLEHTILRKPLHEITQLISAAPPWKPLSNLAAHLIFKFSRTDILDYICQSRIDLYWSTPRLSSLPLRVSAVYGNTALLEWWRNCPELPTNDYLPDALDGASRAGFVHVLEWWRNSGLPLRYSERALESASAEGHIAVLDWWKRASEASAYFDPVPLKIGKSVLLAAQSGKTASLVWWDESGIPYSHGESVARIASTHGHVPVLELWYRLKGSKIIFDNQVLVGATKNGHVDVLEWWRRSGLRVEFKTCDIEEALEDAVSGAEERVRRWWERNGLNLGVGTSEWMEVKVL</sequence>
<evidence type="ECO:0000256" key="2">
    <source>
        <dbReference type="SAM" id="MobiDB-lite"/>
    </source>
</evidence>
<dbReference type="PANTHER" id="PTHR14359:SF21">
    <property type="entry name" value="FLAVOPROTEIN DOMAIN-CONTAINING PROTEIN"/>
    <property type="match status" value="1"/>
</dbReference>
<organism evidence="4 5">
    <name type="scientific">Uncinocarpus reesii (strain UAMH 1704)</name>
    <dbReference type="NCBI Taxonomy" id="336963"/>
    <lineage>
        <taxon>Eukaryota</taxon>
        <taxon>Fungi</taxon>
        <taxon>Dikarya</taxon>
        <taxon>Ascomycota</taxon>
        <taxon>Pezizomycotina</taxon>
        <taxon>Eurotiomycetes</taxon>
        <taxon>Eurotiomycetidae</taxon>
        <taxon>Onygenales</taxon>
        <taxon>Onygenaceae</taxon>
        <taxon>Uncinocarpus</taxon>
    </lineage>
</organism>
<dbReference type="GO" id="GO:0010181">
    <property type="term" value="F:FMN binding"/>
    <property type="evidence" value="ECO:0007669"/>
    <property type="project" value="TreeGrafter"/>
</dbReference>
<dbReference type="SUPFAM" id="SSF140860">
    <property type="entry name" value="Pseudo ankyrin repeat-like"/>
    <property type="match status" value="1"/>
</dbReference>
<dbReference type="OrthoDB" id="70387at2759"/>
<dbReference type="GeneID" id="8440368"/>
<protein>
    <recommendedName>
        <fullName evidence="3">Flavoprotein domain-containing protein</fullName>
    </recommendedName>
</protein>
<dbReference type="Proteomes" id="UP000002058">
    <property type="component" value="Unassembled WGS sequence"/>
</dbReference>
<feature type="region of interest" description="Disordered" evidence="2">
    <location>
        <begin position="225"/>
        <end position="256"/>
    </location>
</feature>
<dbReference type="GO" id="GO:0071513">
    <property type="term" value="C:phosphopantothenoylcysteine decarboxylase complex"/>
    <property type="evidence" value="ECO:0007669"/>
    <property type="project" value="TreeGrafter"/>
</dbReference>
<dbReference type="OMA" id="HVHVLDF"/>
<dbReference type="Pfam" id="PF02441">
    <property type="entry name" value="Flavoprotein"/>
    <property type="match status" value="1"/>
</dbReference>
<dbReference type="GO" id="GO:0004633">
    <property type="term" value="F:phosphopantothenoylcysteine decarboxylase activity"/>
    <property type="evidence" value="ECO:0007669"/>
    <property type="project" value="TreeGrafter"/>
</dbReference>